<feature type="domain" description="DUF1707" evidence="2">
    <location>
        <begin position="39"/>
        <end position="91"/>
    </location>
</feature>
<evidence type="ECO:0000313" key="4">
    <source>
        <dbReference type="EMBL" id="KOG88879.1"/>
    </source>
</evidence>
<dbReference type="InterPro" id="IPR012551">
    <property type="entry name" value="DUF1707_SHOCT-like"/>
</dbReference>
<dbReference type="InterPro" id="IPR024425">
    <property type="entry name" value="LiaF-like_C"/>
</dbReference>
<organism evidence="4 5">
    <name type="scientific">Streptomyces varsoviensis</name>
    <dbReference type="NCBI Taxonomy" id="67373"/>
    <lineage>
        <taxon>Bacteria</taxon>
        <taxon>Bacillati</taxon>
        <taxon>Actinomycetota</taxon>
        <taxon>Actinomycetes</taxon>
        <taxon>Kitasatosporales</taxon>
        <taxon>Streptomycetaceae</taxon>
        <taxon>Streptomyces</taxon>
    </lineage>
</organism>
<accession>A0ABR5J644</accession>
<evidence type="ECO:0000259" key="3">
    <source>
        <dbReference type="Pfam" id="PF09922"/>
    </source>
</evidence>
<feature type="region of interest" description="Disordered" evidence="1">
    <location>
        <begin position="1"/>
        <end position="45"/>
    </location>
</feature>
<evidence type="ECO:0008006" key="6">
    <source>
        <dbReference type="Google" id="ProtNLM"/>
    </source>
</evidence>
<dbReference type="Pfam" id="PF09922">
    <property type="entry name" value="LiaF-like_C"/>
    <property type="match status" value="1"/>
</dbReference>
<evidence type="ECO:0000256" key="1">
    <source>
        <dbReference type="SAM" id="MobiDB-lite"/>
    </source>
</evidence>
<feature type="compositionally biased region" description="Low complexity" evidence="1">
    <location>
        <begin position="16"/>
        <end position="41"/>
    </location>
</feature>
<comment type="caution">
    <text evidence="4">The sequence shown here is derived from an EMBL/GenBank/DDBJ whole genome shotgun (WGS) entry which is preliminary data.</text>
</comment>
<evidence type="ECO:0000313" key="5">
    <source>
        <dbReference type="Proteomes" id="UP000037020"/>
    </source>
</evidence>
<protein>
    <recommendedName>
        <fullName evidence="6">Cell wall-active antibiotics response LiaF-like C-terminal domain-containing protein</fullName>
    </recommendedName>
</protein>
<evidence type="ECO:0000259" key="2">
    <source>
        <dbReference type="Pfam" id="PF08044"/>
    </source>
</evidence>
<dbReference type="Pfam" id="PF08044">
    <property type="entry name" value="DUF1707"/>
    <property type="match status" value="1"/>
</dbReference>
<feature type="domain" description="Cell wall-active antibiotics response LiaF-like C-terminal" evidence="3">
    <location>
        <begin position="130"/>
        <end position="187"/>
    </location>
</feature>
<dbReference type="PANTHER" id="PTHR40763:SF4">
    <property type="entry name" value="DUF1707 DOMAIN-CONTAINING PROTEIN"/>
    <property type="match status" value="1"/>
</dbReference>
<sequence>MPDHAATPEPVREPARPAAQAPAAQAPAVPAPAAQAPAVRASDQERDAAAALLADALALGRISAEEHSDRLEAVYQARTRAELVPLTADLPAPEPGRALADPVDSEPLTALFSKIRRGGQLPVPPHSVVHARFGAVVLDLRHAVFTRREVVIDANSFCGKIEILLPDEAQVYDTGTALFGKRSLPGKPPQGGTEGPVVRITGRSVFGHVRLMRNFKWPWREWR</sequence>
<dbReference type="Proteomes" id="UP000037020">
    <property type="component" value="Unassembled WGS sequence"/>
</dbReference>
<dbReference type="PANTHER" id="PTHR40763">
    <property type="entry name" value="MEMBRANE PROTEIN-RELATED"/>
    <property type="match status" value="1"/>
</dbReference>
<name>A0ABR5J644_9ACTN</name>
<keyword evidence="5" id="KW-1185">Reference proteome</keyword>
<proteinExistence type="predicted"/>
<reference evidence="4 5" key="1">
    <citation type="submission" date="2015-07" db="EMBL/GenBank/DDBJ databases">
        <authorList>
            <person name="Ju K.-S."/>
            <person name="Doroghazi J.R."/>
            <person name="Metcalf W.W."/>
        </authorList>
    </citation>
    <scope>NUCLEOTIDE SEQUENCE [LARGE SCALE GENOMIC DNA]</scope>
    <source>
        <strain evidence="4 5">NRRL B-3589</strain>
    </source>
</reference>
<dbReference type="EMBL" id="LGUT01001469">
    <property type="protein sequence ID" value="KOG88879.1"/>
    <property type="molecule type" value="Genomic_DNA"/>
</dbReference>
<dbReference type="RefSeq" id="WP_106980304.1">
    <property type="nucleotide sequence ID" value="NZ_JBIRHZ010000007.1"/>
</dbReference>
<gene>
    <name evidence="4" type="ORF">ADK38_17340</name>
</gene>